<name>A0A1V1PH39_9BACT</name>
<comment type="caution">
    <text evidence="3">The sequence shown here is derived from an EMBL/GenBank/DDBJ whole genome shotgun (WGS) entry which is preliminary data.</text>
</comment>
<dbReference type="GO" id="GO:0051607">
    <property type="term" value="P:defense response to virus"/>
    <property type="evidence" value="ECO:0007669"/>
    <property type="project" value="UniProtKB-KW"/>
</dbReference>
<sequence length="948" mass="106786">MLLKGKLIAESPIYRGNARKTLFTRDGDGKQRLVSLSGEISGTAQALMDAFIGKSRNGKNIGLINALWERLYDSAMPDTLIRRVECKLAKEAYSSNNFFDLRMGIRLNEDRSAAEANANYKMETVFKNSVFDFSMDINDSLIRRGDLLSQLYYVLEEIKAGRFWFGAGKTKGLGRCLLQLSKDIPKPLKHPSIITNANHLTIGIDIDAANPLLVGWNWGKIDPNIPAFAAIEGKILLEGLRGIPAPITKRLNMSIGGPISSPEGWKGKFKQFLPKAILAWLLEQGGKEKTAWVFPSAGMSKLSKGKYPLQKKLLTKVKKMADKQFDTKDAAIEAFNEALGKDAKKAKRALDILVESKSESQALDKETWQQISAPLGFDDAAFEEVSPLLSDEAELLKKIEKLLAPAYTQIMQQIDRQIKLIQSDAWIDMEISIREEHIMIKEMVGDGKISEWDWGEANSPPKGIKSATWKEFMVSHSRVRYKHMKNRTNLAKSIQNDKNVIEFLKDYRNRTRQELSQEILTDFRAGGPGGKIISKKFGKPYDTVFMRMLTWKEADNNEGWEIYIPGSTIKGAFRKRASQILKTLWGEKSPKTRYVLERIFGEQGKRGLLLFSDAYLKDPESPEKTFCSMDGVRMDPSSGKPIEEAKCDYLFAYGNQLIFDMRIDIMDIIEKDEEVLSVLTHLLRDFQDGEIPLGGEKTNGFGWTNANVNKIEFQTAKKSNLLNKWLNLLLPKEMESRGPWQCASIEQDRVADALTPIVPLKADIKATTPPMTRDGYISHRSYGGHCGMLMLEAKMLTPLTIKESGEPSFTQEIKGEAVYGWDFFSMAAPSKNSRGDSKSYAIPAKTLKGMIRHIYTIASDSSITSPNIQSLNDTDALFGWVGHGPNQALMGRLSVDFAYFDNPTLAWFKAPYPYGNWVYDNQTWKDTGGKDNIKPKKLRTGEYFNMRL</sequence>
<dbReference type="Pfam" id="PF03787">
    <property type="entry name" value="RAMPs"/>
    <property type="match status" value="1"/>
</dbReference>
<evidence type="ECO:0000313" key="4">
    <source>
        <dbReference type="Proteomes" id="UP000189670"/>
    </source>
</evidence>
<proteinExistence type="predicted"/>
<reference evidence="4" key="1">
    <citation type="submission" date="2012-11" db="EMBL/GenBank/DDBJ databases">
        <authorList>
            <person name="Lucero-Rivera Y.E."/>
            <person name="Tovar-Ramirez D."/>
        </authorList>
    </citation>
    <scope>NUCLEOTIDE SEQUENCE [LARGE SCALE GENOMIC DNA]</scope>
    <source>
        <strain evidence="4">Araruama</strain>
    </source>
</reference>
<accession>A0A1V1PH39</accession>
<gene>
    <name evidence="3" type="ORF">OMM_06501</name>
</gene>
<dbReference type="Proteomes" id="UP000189670">
    <property type="component" value="Unassembled WGS sequence"/>
</dbReference>
<dbReference type="CDD" id="cd09726">
    <property type="entry name" value="RAMP_I_III"/>
    <property type="match status" value="1"/>
</dbReference>
<dbReference type="AlphaFoldDB" id="A0A1V1PH39"/>
<dbReference type="PANTHER" id="PTHR35579:SF6">
    <property type="entry name" value="DUF324 DOMAIN-CONTAINING PROTEIN"/>
    <property type="match status" value="1"/>
</dbReference>
<protein>
    <recommendedName>
        <fullName evidence="2">CRISPR type III-associated protein domain-containing protein</fullName>
    </recommendedName>
</protein>
<evidence type="ECO:0000313" key="3">
    <source>
        <dbReference type="EMBL" id="ETR74126.1"/>
    </source>
</evidence>
<evidence type="ECO:0000259" key="2">
    <source>
        <dbReference type="Pfam" id="PF03787"/>
    </source>
</evidence>
<feature type="domain" description="CRISPR type III-associated protein" evidence="2">
    <location>
        <begin position="561"/>
        <end position="703"/>
    </location>
</feature>
<evidence type="ECO:0000256" key="1">
    <source>
        <dbReference type="ARBA" id="ARBA00023118"/>
    </source>
</evidence>
<keyword evidence="1" id="KW-0051">Antiviral defense</keyword>
<organism evidence="3 4">
    <name type="scientific">Candidatus Magnetoglobus multicellularis str. Araruama</name>
    <dbReference type="NCBI Taxonomy" id="890399"/>
    <lineage>
        <taxon>Bacteria</taxon>
        <taxon>Pseudomonadati</taxon>
        <taxon>Thermodesulfobacteriota</taxon>
        <taxon>Desulfobacteria</taxon>
        <taxon>Desulfobacterales</taxon>
        <taxon>Desulfobacteraceae</taxon>
        <taxon>Candidatus Magnetoglobus</taxon>
    </lineage>
</organism>
<dbReference type="EMBL" id="ATBP01000020">
    <property type="protein sequence ID" value="ETR74126.1"/>
    <property type="molecule type" value="Genomic_DNA"/>
</dbReference>
<dbReference type="InterPro" id="IPR005537">
    <property type="entry name" value="RAMP_III_fam"/>
</dbReference>
<dbReference type="InterPro" id="IPR052216">
    <property type="entry name" value="CRISPR_Csm3_endoribonuclease"/>
</dbReference>
<dbReference type="PANTHER" id="PTHR35579">
    <property type="entry name" value="CRISPR SYSTEM CMS ENDORIBONUCLEASE CSM3"/>
    <property type="match status" value="1"/>
</dbReference>